<name>A0A0N4Y5X0_NIPBR</name>
<organism evidence="6">
    <name type="scientific">Nippostrongylus brasiliensis</name>
    <name type="common">Rat hookworm</name>
    <dbReference type="NCBI Taxonomy" id="27835"/>
    <lineage>
        <taxon>Eukaryota</taxon>
        <taxon>Metazoa</taxon>
        <taxon>Ecdysozoa</taxon>
        <taxon>Nematoda</taxon>
        <taxon>Chromadorea</taxon>
        <taxon>Rhabditida</taxon>
        <taxon>Rhabditina</taxon>
        <taxon>Rhabditomorpha</taxon>
        <taxon>Strongyloidea</taxon>
        <taxon>Heligmosomidae</taxon>
        <taxon>Nippostrongylus</taxon>
    </lineage>
</organism>
<protein>
    <submittedName>
        <fullName evidence="6">Unspecific monooxygenase</fullName>
    </submittedName>
</protein>
<dbReference type="Pfam" id="PF00067">
    <property type="entry name" value="p450"/>
    <property type="match status" value="1"/>
</dbReference>
<dbReference type="STRING" id="27835.A0A0N4Y5X0"/>
<keyword evidence="3" id="KW-0349">Heme</keyword>
<feature type="binding site" description="axial binding residue" evidence="3">
    <location>
        <position position="75"/>
    </location>
    <ligand>
        <name>heme</name>
        <dbReference type="ChEBI" id="CHEBI:30413"/>
    </ligand>
    <ligandPart>
        <name>Fe</name>
        <dbReference type="ChEBI" id="CHEBI:18248"/>
    </ligandPart>
</feature>
<dbReference type="AlphaFoldDB" id="A0A0N4Y5X0"/>
<proteinExistence type="inferred from homology"/>
<dbReference type="OMA" id="MEDGIMA"/>
<dbReference type="InterPro" id="IPR001128">
    <property type="entry name" value="Cyt_P450"/>
</dbReference>
<comment type="similarity">
    <text evidence="1">Belongs to the cytochrome P450 family.</text>
</comment>
<dbReference type="Proteomes" id="UP000271162">
    <property type="component" value="Unassembled WGS sequence"/>
</dbReference>
<evidence type="ECO:0000313" key="5">
    <source>
        <dbReference type="Proteomes" id="UP000271162"/>
    </source>
</evidence>
<keyword evidence="3" id="KW-0408">Iron</keyword>
<evidence type="ECO:0000313" key="4">
    <source>
        <dbReference type="EMBL" id="VDL75023.1"/>
    </source>
</evidence>
<dbReference type="GO" id="GO:0004497">
    <property type="term" value="F:monooxygenase activity"/>
    <property type="evidence" value="ECO:0007669"/>
    <property type="project" value="UniProtKB-KW"/>
</dbReference>
<evidence type="ECO:0000313" key="6">
    <source>
        <dbReference type="WBParaSite" id="NBR_0001143301-mRNA-1"/>
    </source>
</evidence>
<dbReference type="SUPFAM" id="SSF48264">
    <property type="entry name" value="Cytochrome P450"/>
    <property type="match status" value="1"/>
</dbReference>
<dbReference type="PANTHER" id="PTHR24284:SF1">
    <property type="entry name" value="CYTOCHROME P450 FAMILY"/>
    <property type="match status" value="1"/>
</dbReference>
<gene>
    <name evidence="4" type="ORF">NBR_LOCUS11434</name>
</gene>
<dbReference type="WBParaSite" id="NBR_0001143301-mRNA-1">
    <property type="protein sequence ID" value="NBR_0001143301-mRNA-1"/>
    <property type="gene ID" value="NBR_0001143301"/>
</dbReference>
<evidence type="ECO:0000256" key="3">
    <source>
        <dbReference type="PIRSR" id="PIRSR602401-1"/>
    </source>
</evidence>
<keyword evidence="5" id="KW-1185">Reference proteome</keyword>
<dbReference type="GO" id="GO:0020037">
    <property type="term" value="F:heme binding"/>
    <property type="evidence" value="ECO:0007669"/>
    <property type="project" value="InterPro"/>
</dbReference>
<dbReference type="InterPro" id="IPR036396">
    <property type="entry name" value="Cyt_P450_sf"/>
</dbReference>
<keyword evidence="2" id="KW-0503">Monooxygenase</keyword>
<dbReference type="EMBL" id="UYSL01020523">
    <property type="protein sequence ID" value="VDL75023.1"/>
    <property type="molecule type" value="Genomic_DNA"/>
</dbReference>
<reference evidence="6" key="1">
    <citation type="submission" date="2017-02" db="UniProtKB">
        <authorList>
            <consortium name="WormBaseParasite"/>
        </authorList>
    </citation>
    <scope>IDENTIFICATION</scope>
</reference>
<keyword evidence="2" id="KW-0560">Oxidoreductase</keyword>
<evidence type="ECO:0000256" key="1">
    <source>
        <dbReference type="ARBA" id="ARBA00010617"/>
    </source>
</evidence>
<dbReference type="InterPro" id="IPR002401">
    <property type="entry name" value="Cyt_P450_E_grp-I"/>
</dbReference>
<dbReference type="GO" id="GO:0005506">
    <property type="term" value="F:iron ion binding"/>
    <property type="evidence" value="ECO:0007669"/>
    <property type="project" value="InterPro"/>
</dbReference>
<dbReference type="Gene3D" id="1.10.630.10">
    <property type="entry name" value="Cytochrome P450"/>
    <property type="match status" value="1"/>
</dbReference>
<accession>A0A0N4Y5X0</accession>
<dbReference type="PANTHER" id="PTHR24284">
    <property type="entry name" value="CYTOCHROME P450 FAMILY"/>
    <property type="match status" value="1"/>
</dbReference>
<keyword evidence="3" id="KW-0479">Metal-binding</keyword>
<sequence>MNLVHLTVKDTSVGHFNIPADTLIFGEIHHVLAHSSVYKDAHEFRPERFLMEDGIMANKEAVEQFCPFSIGKRQCTGEASARVELFVGLITLPQHYGVITSKYIVELGTRELGGNGNVVGGENAGAWPR</sequence>
<dbReference type="GO" id="GO:0016705">
    <property type="term" value="F:oxidoreductase activity, acting on paired donors, with incorporation or reduction of molecular oxygen"/>
    <property type="evidence" value="ECO:0007669"/>
    <property type="project" value="InterPro"/>
</dbReference>
<evidence type="ECO:0000256" key="2">
    <source>
        <dbReference type="ARBA" id="ARBA00023033"/>
    </source>
</evidence>
<comment type="cofactor">
    <cofactor evidence="3">
        <name>heme</name>
        <dbReference type="ChEBI" id="CHEBI:30413"/>
    </cofactor>
</comment>
<dbReference type="PRINTS" id="PR00463">
    <property type="entry name" value="EP450I"/>
</dbReference>
<reference evidence="4 5" key="2">
    <citation type="submission" date="2018-11" db="EMBL/GenBank/DDBJ databases">
        <authorList>
            <consortium name="Pathogen Informatics"/>
        </authorList>
    </citation>
    <scope>NUCLEOTIDE SEQUENCE [LARGE SCALE GENOMIC DNA]</scope>
</reference>